<evidence type="ECO:0000256" key="5">
    <source>
        <dbReference type="PIRSR" id="PIRSR015582-2"/>
    </source>
</evidence>
<dbReference type="GO" id="GO:0006107">
    <property type="term" value="P:oxaloacetate metabolic process"/>
    <property type="evidence" value="ECO:0007669"/>
    <property type="project" value="TreeGrafter"/>
</dbReference>
<evidence type="ECO:0000256" key="4">
    <source>
        <dbReference type="PIRSR" id="PIRSR015582-1"/>
    </source>
</evidence>
<protein>
    <recommendedName>
        <fullName evidence="6">HpcH/HpaI aldolase/citrate lyase domain-containing protein</fullName>
    </recommendedName>
</protein>
<dbReference type="InterPro" id="IPR005000">
    <property type="entry name" value="Aldolase/citrate-lyase_domain"/>
</dbReference>
<feature type="domain" description="HpcH/HpaI aldolase/citrate lyase" evidence="6">
    <location>
        <begin position="2"/>
        <end position="214"/>
    </location>
</feature>
<sequence>LLVPSSSPRMLQKSLSSPSDALIYDLEDSVAPGQKDAARESLIEHLNHSGAPPVDKYLVRLNAVNTPYFHKDIDAVLRNTSVQSLVLPKINSAEDLSTVSRAIPSGSHVNIIASIESAKSLWNVGEIASWGADNARVIALLFAAEDYCADASIIRTPSRTELLYTRSRIVAAAKAFGLQAIDMVCVNYKDQEYLRDECEEGRRLGYDGKQAIHPDQVNTIQSTFVPTAKEITRAIRVLEQMERAHGSEARGAFGLDLDDGKGGAEMIDEPMVKQARKTIQKARAAGIDVPEHW</sequence>
<reference evidence="8" key="1">
    <citation type="journal article" date="2014" name="Proc. Natl. Acad. Sci. U.S.A.">
        <title>Extensive sampling of basidiomycete genomes demonstrates inadequacy of the white-rot/brown-rot paradigm for wood decay fungi.</title>
        <authorList>
            <person name="Riley R."/>
            <person name="Salamov A.A."/>
            <person name="Brown D.W."/>
            <person name="Nagy L.G."/>
            <person name="Floudas D."/>
            <person name="Held B.W."/>
            <person name="Levasseur A."/>
            <person name="Lombard V."/>
            <person name="Morin E."/>
            <person name="Otillar R."/>
            <person name="Lindquist E.A."/>
            <person name="Sun H."/>
            <person name="LaButti K.M."/>
            <person name="Schmutz J."/>
            <person name="Jabbour D."/>
            <person name="Luo H."/>
            <person name="Baker S.E."/>
            <person name="Pisabarro A.G."/>
            <person name="Walton J.D."/>
            <person name="Blanchette R.A."/>
            <person name="Henrissat B."/>
            <person name="Martin F."/>
            <person name="Cullen D."/>
            <person name="Hibbett D.S."/>
            <person name="Grigoriev I.V."/>
        </authorList>
    </citation>
    <scope>NUCLEOTIDE SEQUENCE [LARGE SCALE GENOMIC DNA]</scope>
    <source>
        <strain evidence="8">FD-172 SS1</strain>
    </source>
</reference>
<dbReference type="PIRSF" id="PIRSF015582">
    <property type="entry name" value="Cit_lyase_B"/>
    <property type="match status" value="1"/>
</dbReference>
<dbReference type="Proteomes" id="UP000027195">
    <property type="component" value="Unassembled WGS sequence"/>
</dbReference>
<comment type="cofactor">
    <cofactor evidence="1">
        <name>Mg(2+)</name>
        <dbReference type="ChEBI" id="CHEBI:18420"/>
    </cofactor>
</comment>
<feature type="non-terminal residue" evidence="7">
    <location>
        <position position="1"/>
    </location>
</feature>
<keyword evidence="8" id="KW-1185">Reference proteome</keyword>
<evidence type="ECO:0000259" key="6">
    <source>
        <dbReference type="Pfam" id="PF03328"/>
    </source>
</evidence>
<accession>A0A067MXM7</accession>
<feature type="binding site" evidence="4">
    <location>
        <position position="60"/>
    </location>
    <ligand>
        <name>substrate</name>
    </ligand>
</feature>
<dbReference type="OrthoDB" id="1773at2759"/>
<gene>
    <name evidence="7" type="ORF">BOTBODRAFT_106648</name>
</gene>
<evidence type="ECO:0000313" key="7">
    <source>
        <dbReference type="EMBL" id="KDQ16652.1"/>
    </source>
</evidence>
<dbReference type="InterPro" id="IPR015813">
    <property type="entry name" value="Pyrv/PenolPyrv_kinase-like_dom"/>
</dbReference>
<dbReference type="GO" id="GO:0000287">
    <property type="term" value="F:magnesium ion binding"/>
    <property type="evidence" value="ECO:0007669"/>
    <property type="project" value="TreeGrafter"/>
</dbReference>
<dbReference type="EMBL" id="KL198026">
    <property type="protein sequence ID" value="KDQ16652.1"/>
    <property type="molecule type" value="Genomic_DNA"/>
</dbReference>
<dbReference type="Gene3D" id="3.20.20.60">
    <property type="entry name" value="Phosphoenolpyruvate-binding domains"/>
    <property type="match status" value="1"/>
</dbReference>
<evidence type="ECO:0000256" key="3">
    <source>
        <dbReference type="ARBA" id="ARBA00022842"/>
    </source>
</evidence>
<proteinExistence type="predicted"/>
<feature type="binding site" evidence="4">
    <location>
        <position position="116"/>
    </location>
    <ligand>
        <name>substrate</name>
    </ligand>
</feature>
<keyword evidence="3 5" id="KW-0460">Magnesium</keyword>
<evidence type="ECO:0000256" key="2">
    <source>
        <dbReference type="ARBA" id="ARBA00022723"/>
    </source>
</evidence>
<dbReference type="InterPro" id="IPR011206">
    <property type="entry name" value="Citrate_lyase_beta/mcl1/mcl2"/>
</dbReference>
<evidence type="ECO:0000256" key="1">
    <source>
        <dbReference type="ARBA" id="ARBA00001946"/>
    </source>
</evidence>
<feature type="binding site" evidence="5">
    <location>
        <position position="146"/>
    </location>
    <ligand>
        <name>Mg(2+)</name>
        <dbReference type="ChEBI" id="CHEBI:18420"/>
    </ligand>
</feature>
<dbReference type="HOGENOM" id="CLU_044864_1_1_1"/>
<dbReference type="STRING" id="930990.A0A067MXM7"/>
<evidence type="ECO:0000313" key="8">
    <source>
        <dbReference type="Proteomes" id="UP000027195"/>
    </source>
</evidence>
<dbReference type="SUPFAM" id="SSF51621">
    <property type="entry name" value="Phosphoenolpyruvate/pyruvate domain"/>
    <property type="match status" value="1"/>
</dbReference>
<organism evidence="7 8">
    <name type="scientific">Botryobasidium botryosum (strain FD-172 SS1)</name>
    <dbReference type="NCBI Taxonomy" id="930990"/>
    <lineage>
        <taxon>Eukaryota</taxon>
        <taxon>Fungi</taxon>
        <taxon>Dikarya</taxon>
        <taxon>Basidiomycota</taxon>
        <taxon>Agaricomycotina</taxon>
        <taxon>Agaricomycetes</taxon>
        <taxon>Cantharellales</taxon>
        <taxon>Botryobasidiaceae</taxon>
        <taxon>Botryobasidium</taxon>
    </lineage>
</organism>
<dbReference type="PANTHER" id="PTHR32308">
    <property type="entry name" value="LYASE BETA SUBUNIT, PUTATIVE (AFU_ORTHOLOGUE AFUA_4G13030)-RELATED"/>
    <property type="match status" value="1"/>
</dbReference>
<dbReference type="InterPro" id="IPR040442">
    <property type="entry name" value="Pyrv_kinase-like_dom_sf"/>
</dbReference>
<keyword evidence="2 5" id="KW-0479">Metal-binding</keyword>
<name>A0A067MXM7_BOTB1</name>
<feature type="binding site" evidence="5">
    <location>
        <position position="116"/>
    </location>
    <ligand>
        <name>Mg(2+)</name>
        <dbReference type="ChEBI" id="CHEBI:18420"/>
    </ligand>
</feature>
<dbReference type="PANTHER" id="PTHR32308:SF0">
    <property type="entry name" value="HPCH_HPAI ALDOLASE_CITRATE LYASE DOMAIN-CONTAINING PROTEIN"/>
    <property type="match status" value="1"/>
</dbReference>
<dbReference type="GO" id="GO:0003824">
    <property type="term" value="F:catalytic activity"/>
    <property type="evidence" value="ECO:0007669"/>
    <property type="project" value="InterPro"/>
</dbReference>
<dbReference type="Pfam" id="PF03328">
    <property type="entry name" value="HpcH_HpaI"/>
    <property type="match status" value="1"/>
</dbReference>
<dbReference type="InParanoid" id="A0A067MXM7"/>
<dbReference type="AlphaFoldDB" id="A0A067MXM7"/>